<dbReference type="Gene3D" id="3.40.1090.10">
    <property type="entry name" value="Cytosolic phospholipase A2 catalytic domain"/>
    <property type="match status" value="2"/>
</dbReference>
<feature type="domain" description="PNPLA" evidence="5">
    <location>
        <begin position="21"/>
        <end position="206"/>
    </location>
</feature>
<dbReference type="GO" id="GO:0016042">
    <property type="term" value="P:lipid catabolic process"/>
    <property type="evidence" value="ECO:0007669"/>
    <property type="project" value="UniProtKB-UniRule"/>
</dbReference>
<name>A0A1C3RIS4_9PROT</name>
<dbReference type="EMBL" id="FLYE01000034">
    <property type="protein sequence ID" value="SCA57166.1"/>
    <property type="molecule type" value="Genomic_DNA"/>
</dbReference>
<feature type="short sequence motif" description="GXSXG" evidence="4">
    <location>
        <begin position="53"/>
        <end position="57"/>
    </location>
</feature>
<feature type="active site" description="Proton acceptor" evidence="4">
    <location>
        <position position="193"/>
    </location>
</feature>
<sequence length="337" mass="37205">MSDETPKTSSSCDHSHKQINLALQGGGAHGAYTWGVLDRLLEDDFMSYDTLSGTSAGAVNAVAFAQGYMEDGAAGAGAKLEEVWKAISKAGDFLSIPQTPMELMSKAMSGFFAPFDHNPLDYDPLRDILKKHINFEDLRKHSPVSLYVAATQVSNGKARLFETQELTIEMVLASSCLPFLSKSVLINGDPFWDGGFSANPAVRPLVLDSNTDDTLLIQISPVDDFMQMPSHIAGMRTHLNHLSFSESLRHEIEVIEEEREQAGTSPAACRLRNHHFHLIDGSPVTSRLNPGSEMTPDWKMLSELFIKGREACEVFLEQDREKIAQHSSIDLKEHFGL</sequence>
<gene>
    <name evidence="6" type="ORF">MTBPR1_40189</name>
</gene>
<feature type="active site" description="Nucleophile" evidence="4">
    <location>
        <position position="55"/>
    </location>
</feature>
<dbReference type="STRING" id="1867952.MTBPR1_40189"/>
<dbReference type="Pfam" id="PF01734">
    <property type="entry name" value="Patatin"/>
    <property type="match status" value="1"/>
</dbReference>
<dbReference type="RefSeq" id="WP_069189208.1">
    <property type="nucleotide sequence ID" value="NZ_FLYE01000034.1"/>
</dbReference>
<reference evidence="6 7" key="1">
    <citation type="submission" date="2016-07" db="EMBL/GenBank/DDBJ databases">
        <authorList>
            <person name="Lefevre C.T."/>
        </authorList>
    </citation>
    <scope>NUCLEOTIDE SEQUENCE [LARGE SCALE GENOMIC DNA]</scope>
    <source>
        <strain evidence="6">PR1</strain>
    </source>
</reference>
<dbReference type="PANTHER" id="PTHR14226">
    <property type="entry name" value="NEUROPATHY TARGET ESTERASE/SWISS CHEESE D.MELANOGASTER"/>
    <property type="match status" value="1"/>
</dbReference>
<evidence type="ECO:0000259" key="5">
    <source>
        <dbReference type="PROSITE" id="PS51635"/>
    </source>
</evidence>
<evidence type="ECO:0000256" key="4">
    <source>
        <dbReference type="PROSITE-ProRule" id="PRU01161"/>
    </source>
</evidence>
<dbReference type="InterPro" id="IPR002641">
    <property type="entry name" value="PNPLA_dom"/>
</dbReference>
<evidence type="ECO:0000313" key="7">
    <source>
        <dbReference type="Proteomes" id="UP000231658"/>
    </source>
</evidence>
<dbReference type="PANTHER" id="PTHR14226:SF78">
    <property type="entry name" value="SLR0060 PROTEIN"/>
    <property type="match status" value="1"/>
</dbReference>
<dbReference type="Proteomes" id="UP000231658">
    <property type="component" value="Unassembled WGS sequence"/>
</dbReference>
<keyword evidence="7" id="KW-1185">Reference proteome</keyword>
<feature type="short sequence motif" description="DGA/G" evidence="4">
    <location>
        <begin position="193"/>
        <end position="195"/>
    </location>
</feature>
<dbReference type="GO" id="GO:0016787">
    <property type="term" value="F:hydrolase activity"/>
    <property type="evidence" value="ECO:0007669"/>
    <property type="project" value="UniProtKB-UniRule"/>
</dbReference>
<organism evidence="6 7">
    <name type="scientific">Candidatus Terasakiella magnetica</name>
    <dbReference type="NCBI Taxonomy" id="1867952"/>
    <lineage>
        <taxon>Bacteria</taxon>
        <taxon>Pseudomonadati</taxon>
        <taxon>Pseudomonadota</taxon>
        <taxon>Alphaproteobacteria</taxon>
        <taxon>Rhodospirillales</taxon>
        <taxon>Terasakiellaceae</taxon>
        <taxon>Terasakiella</taxon>
    </lineage>
</organism>
<protein>
    <submittedName>
        <fullName evidence="6">Patatin</fullName>
    </submittedName>
</protein>
<proteinExistence type="predicted"/>
<keyword evidence="1 4" id="KW-0378">Hydrolase</keyword>
<keyword evidence="2 4" id="KW-0442">Lipid degradation</keyword>
<accession>A0A1C3RIS4</accession>
<dbReference type="SUPFAM" id="SSF52151">
    <property type="entry name" value="FabD/lysophospholipase-like"/>
    <property type="match status" value="1"/>
</dbReference>
<dbReference type="InterPro" id="IPR050301">
    <property type="entry name" value="NTE"/>
</dbReference>
<dbReference type="AlphaFoldDB" id="A0A1C3RIS4"/>
<evidence type="ECO:0000256" key="3">
    <source>
        <dbReference type="ARBA" id="ARBA00023098"/>
    </source>
</evidence>
<keyword evidence="3 4" id="KW-0443">Lipid metabolism</keyword>
<evidence type="ECO:0000256" key="2">
    <source>
        <dbReference type="ARBA" id="ARBA00022963"/>
    </source>
</evidence>
<dbReference type="OrthoDB" id="9807112at2"/>
<dbReference type="PROSITE" id="PS51635">
    <property type="entry name" value="PNPLA"/>
    <property type="match status" value="1"/>
</dbReference>
<feature type="short sequence motif" description="GXGXXG" evidence="4">
    <location>
        <begin position="25"/>
        <end position="30"/>
    </location>
</feature>
<evidence type="ECO:0000256" key="1">
    <source>
        <dbReference type="ARBA" id="ARBA00022801"/>
    </source>
</evidence>
<evidence type="ECO:0000313" key="6">
    <source>
        <dbReference type="EMBL" id="SCA57166.1"/>
    </source>
</evidence>
<dbReference type="InterPro" id="IPR016035">
    <property type="entry name" value="Acyl_Trfase/lysoPLipase"/>
</dbReference>